<organism evidence="1 2">
    <name type="scientific">Corynebacterium efficiens (strain DSM 44549 / YS-314 / AJ 12310 / JCM 11189 / NBRC 100395)</name>
    <dbReference type="NCBI Taxonomy" id="196164"/>
    <lineage>
        <taxon>Bacteria</taxon>
        <taxon>Bacillati</taxon>
        <taxon>Actinomycetota</taxon>
        <taxon>Actinomycetes</taxon>
        <taxon>Mycobacteriales</taxon>
        <taxon>Corynebacteriaceae</taxon>
        <taxon>Corynebacterium</taxon>
    </lineage>
</organism>
<accession>Q8FPW7</accession>
<dbReference type="SUPFAM" id="SSF47203">
    <property type="entry name" value="Acyl-CoA dehydrogenase C-terminal domain-like"/>
    <property type="match status" value="1"/>
</dbReference>
<dbReference type="EMBL" id="BA000035">
    <property type="protein sequence ID" value="BAC18181.1"/>
    <property type="molecule type" value="Genomic_DNA"/>
</dbReference>
<evidence type="ECO:0000313" key="1">
    <source>
        <dbReference type="EMBL" id="BAC18181.1"/>
    </source>
</evidence>
<dbReference type="AlphaFoldDB" id="Q8FPW7"/>
<protein>
    <recommendedName>
        <fullName evidence="3">Acyl-CoA dehydrogenase</fullName>
    </recommendedName>
</protein>
<name>Q8FPW7_COREF</name>
<dbReference type="eggNOG" id="COG1960">
    <property type="taxonomic scope" value="Bacteria"/>
</dbReference>
<keyword evidence="2" id="KW-1185">Reference proteome</keyword>
<dbReference type="InterPro" id="IPR046373">
    <property type="entry name" value="Acyl-CoA_Oxase/DH_mid-dom_sf"/>
</dbReference>
<dbReference type="GO" id="GO:0003995">
    <property type="term" value="F:acyl-CoA dehydrogenase activity"/>
    <property type="evidence" value="ECO:0007669"/>
    <property type="project" value="TreeGrafter"/>
</dbReference>
<dbReference type="PANTHER" id="PTHR43884:SF12">
    <property type="entry name" value="ISOVALERYL-COA DEHYDROGENASE, MITOCHONDRIAL-RELATED"/>
    <property type="match status" value="1"/>
</dbReference>
<sequence>MVPGRQHLHPPGQPHLRAGLTALTTVIMSTTILDTIAENAKAVGKNEIPARYGLELLGEQNLFLHDTLTETARQLRDIAARDLSVAFSIWAHTMVIKYLKTADTDYARAVLPELELGGRPGVTGMAPAFKEAAGAGAIDLELTPVDGGFRLNGKLAWASNLDGDALIVTAGRTPEGERLLIAFDGGADGVGLGRPFGLLGLNATSSSWVTLDDVFIPEPQVLSRDFMEFINAVRPTFMTLQISECLGVADAAIDVASTRLTGINEVLTDDVAAVRGRVTDLIATQERYSTTIDEGGTVPRVNMLELRLAAAEVATAATALEVRVAGGAGYAQSSPASRRFREAAFIPVQSPSETQLKWELGRARAQKEN</sequence>
<dbReference type="Proteomes" id="UP000001409">
    <property type="component" value="Chromosome"/>
</dbReference>
<proteinExistence type="predicted"/>
<dbReference type="KEGG" id="cef:CE1371"/>
<dbReference type="SUPFAM" id="SSF56645">
    <property type="entry name" value="Acyl-CoA dehydrogenase NM domain-like"/>
    <property type="match status" value="1"/>
</dbReference>
<evidence type="ECO:0000313" key="2">
    <source>
        <dbReference type="Proteomes" id="UP000001409"/>
    </source>
</evidence>
<dbReference type="HOGENOM" id="CLU_063432_0_0_11"/>
<dbReference type="InterPro" id="IPR036250">
    <property type="entry name" value="AcylCo_DH-like_C"/>
</dbReference>
<dbReference type="InterPro" id="IPR009100">
    <property type="entry name" value="AcylCoA_DH/oxidase_NM_dom_sf"/>
</dbReference>
<reference evidence="1 2" key="1">
    <citation type="journal article" date="2003" name="Genome Res.">
        <title>Comparative complete genome sequence analysis of the amino acid replacements responsible for the thermostability of Corynebacterium efficiens.</title>
        <authorList>
            <person name="Nishio Y."/>
            <person name="Nakamura Y."/>
            <person name="Kawarabayasi Y."/>
            <person name="Usuda Y."/>
            <person name="Kimura E."/>
            <person name="Sugimoto S."/>
            <person name="Matsui K."/>
            <person name="Yamagishi A."/>
            <person name="Kikuchi H."/>
            <person name="Ikeo K."/>
            <person name="Gojobori T."/>
        </authorList>
    </citation>
    <scope>NUCLEOTIDE SEQUENCE [LARGE SCALE GENOMIC DNA]</scope>
    <source>
        <strain evidence="2">DSM 44549 / YS-314 / AJ 12310 / JCM 11189 / NBRC 100395</strain>
    </source>
</reference>
<dbReference type="Gene3D" id="2.40.110.10">
    <property type="entry name" value="Butyryl-CoA Dehydrogenase, subunit A, domain 2"/>
    <property type="match status" value="1"/>
</dbReference>
<dbReference type="PANTHER" id="PTHR43884">
    <property type="entry name" value="ACYL-COA DEHYDROGENASE"/>
    <property type="match status" value="1"/>
</dbReference>
<dbReference type="STRING" id="196164.gene:10741780"/>
<evidence type="ECO:0008006" key="3">
    <source>
        <dbReference type="Google" id="ProtNLM"/>
    </source>
</evidence>